<feature type="compositionally biased region" description="Polar residues" evidence="1">
    <location>
        <begin position="604"/>
        <end position="614"/>
    </location>
</feature>
<feature type="region of interest" description="Disordered" evidence="1">
    <location>
        <begin position="260"/>
        <end position="330"/>
    </location>
</feature>
<feature type="compositionally biased region" description="Low complexity" evidence="1">
    <location>
        <begin position="570"/>
        <end position="580"/>
    </location>
</feature>
<feature type="region of interest" description="Disordered" evidence="1">
    <location>
        <begin position="65"/>
        <end position="156"/>
    </location>
</feature>
<feature type="region of interest" description="Disordered" evidence="1">
    <location>
        <begin position="201"/>
        <end position="231"/>
    </location>
</feature>
<comment type="caution">
    <text evidence="2">The sequence shown here is derived from an EMBL/GenBank/DDBJ whole genome shotgun (WGS) entry which is preliminary data.</text>
</comment>
<sequence>MTGSIQGSAIDDGFETLTNPPDAWVTGRYAIPPPVDYQHYVEPGDARSAVDDRCFTEYGAVEHAHHVNKTIKPAKPEQKRHRSRQISTKSASHGKRRPSPSFRIRSKDGDSVVVSNPFVLRKPSRSQPRPESEQSSQTDDQSQHSSTTISRSRAFQIRIRGKNGEEAIHEIKRPLHFASQSQGTTLVGDESGREDVKYWSANQSSSSHKRDQKHNSKCMHHPIRPHEHSTDKPPIAGLATFTDFVVDLTTVASSMAGSTVRMSGALPNPSPAPTTDTSRSRLLPPERPASSMHDSVMSVSRYPSKSPSRSISDHSKVSSSKRSARASSHNEIIVVPDESLDGSVTTPFTSLSTHCIVSSRPLSPSSIAEPEANDAASISDLITSQGSSNKIVDKKSFSASSAPPSASSRMSSKRVVTLAESSVQAQEVLDDSRPATVSLSKHREKKQEAYYNWKVPKDSLYSISTKDSKPSVHRQESIAREKLSRLSFRNTSHSGGVTQHNADAASCTSSLTRPEARQALPQGYQPPPRSLSTQSSSARETTVGWMQETAHCVPLPSSRLASSEPKTRRSSSTSNRQSTRVASQKSVQDDQAWNKPLSAAAASGWTTSKHSGRSSTDRMGQEAGAWDEAPAWEEPIASSDRSKTSRTSKSYRSQSHKSISSHHSAFETTEEADNEQASWAGHEEGSKRSSRSTPPINIGEDLLYYLPPLSDNERLPPPMPMLTTIYEVSEPAPSNHSPSMFTQETTHFARPGAISPHPLSSVSSAATARKPPTIELHQLEYQKPYVESKSSSSASSGAHDNSRLSSRSSRPSMLEERAHHSSKEADRSRGSREEVSGSAQSSRKSPAPTKASGGGWKFW</sequence>
<evidence type="ECO:0000313" key="3">
    <source>
        <dbReference type="Proteomes" id="UP000716446"/>
    </source>
</evidence>
<evidence type="ECO:0000256" key="1">
    <source>
        <dbReference type="SAM" id="MobiDB-lite"/>
    </source>
</evidence>
<evidence type="ECO:0000313" key="2">
    <source>
        <dbReference type="EMBL" id="CAD0092150.1"/>
    </source>
</evidence>
<feature type="compositionally biased region" description="Low complexity" evidence="1">
    <location>
        <begin position="803"/>
        <end position="812"/>
    </location>
</feature>
<feature type="compositionally biased region" description="Low complexity" evidence="1">
    <location>
        <begin position="317"/>
        <end position="329"/>
    </location>
</feature>
<organism evidence="2 3">
    <name type="scientific">Aureobasidium vineae</name>
    <dbReference type="NCBI Taxonomy" id="2773715"/>
    <lineage>
        <taxon>Eukaryota</taxon>
        <taxon>Fungi</taxon>
        <taxon>Dikarya</taxon>
        <taxon>Ascomycota</taxon>
        <taxon>Pezizomycotina</taxon>
        <taxon>Dothideomycetes</taxon>
        <taxon>Dothideomycetidae</taxon>
        <taxon>Dothideales</taxon>
        <taxon>Saccotheciaceae</taxon>
        <taxon>Aureobasidium</taxon>
    </lineage>
</organism>
<feature type="compositionally biased region" description="Low complexity" evidence="1">
    <location>
        <begin position="397"/>
        <end position="414"/>
    </location>
</feature>
<feature type="compositionally biased region" description="Polar residues" evidence="1">
    <location>
        <begin position="297"/>
        <end position="307"/>
    </location>
</feature>
<feature type="region of interest" description="Disordered" evidence="1">
    <location>
        <begin position="729"/>
        <end position="859"/>
    </location>
</feature>
<name>A0A9N8JV59_9PEZI</name>
<feature type="compositionally biased region" description="Basic and acidic residues" evidence="1">
    <location>
        <begin position="466"/>
        <end position="484"/>
    </location>
</feature>
<keyword evidence="3" id="KW-1185">Reference proteome</keyword>
<feature type="compositionally biased region" description="Low complexity" evidence="1">
    <location>
        <begin position="125"/>
        <end position="150"/>
    </location>
</feature>
<reference evidence="2" key="1">
    <citation type="submission" date="2020-06" db="EMBL/GenBank/DDBJ databases">
        <authorList>
            <person name="Onetto C."/>
        </authorList>
    </citation>
    <scope>NUCLEOTIDE SEQUENCE</scope>
</reference>
<feature type="region of interest" description="Disordered" evidence="1">
    <location>
        <begin position="462"/>
        <end position="699"/>
    </location>
</feature>
<feature type="region of interest" description="Disordered" evidence="1">
    <location>
        <begin position="394"/>
        <end position="448"/>
    </location>
</feature>
<dbReference type="Proteomes" id="UP000716446">
    <property type="component" value="Unassembled WGS sequence"/>
</dbReference>
<feature type="compositionally biased region" description="Polar residues" evidence="1">
    <location>
        <begin position="530"/>
        <end position="540"/>
    </location>
</feature>
<protein>
    <submittedName>
        <fullName evidence="2">Uncharacterized protein</fullName>
    </submittedName>
</protein>
<feature type="compositionally biased region" description="Basic and acidic residues" evidence="1">
    <location>
        <begin position="813"/>
        <end position="835"/>
    </location>
</feature>
<proteinExistence type="predicted"/>
<dbReference type="EMBL" id="CAIJEN010000013">
    <property type="protein sequence ID" value="CAD0092150.1"/>
    <property type="molecule type" value="Genomic_DNA"/>
</dbReference>
<accession>A0A9N8JV59</accession>
<feature type="compositionally biased region" description="Polar residues" evidence="1">
    <location>
        <begin position="732"/>
        <end position="746"/>
    </location>
</feature>
<dbReference type="AlphaFoldDB" id="A0A9N8JV59"/>
<feature type="compositionally biased region" description="Polar residues" evidence="1">
    <location>
        <begin position="581"/>
        <end position="591"/>
    </location>
</feature>
<feature type="compositionally biased region" description="Low complexity" evidence="1">
    <location>
        <begin position="645"/>
        <end position="663"/>
    </location>
</feature>
<feature type="compositionally biased region" description="Basic residues" evidence="1">
    <location>
        <begin position="210"/>
        <end position="223"/>
    </location>
</feature>
<gene>
    <name evidence="2" type="ORF">AWRI4619_LOCUS7160</name>
</gene>
<feature type="compositionally biased region" description="Polar residues" evidence="1">
    <location>
        <begin position="487"/>
        <end position="512"/>
    </location>
</feature>